<dbReference type="PROSITE" id="PS50297">
    <property type="entry name" value="ANK_REP_REGION"/>
    <property type="match status" value="1"/>
</dbReference>
<feature type="transmembrane region" description="Helical" evidence="2">
    <location>
        <begin position="463"/>
        <end position="485"/>
    </location>
</feature>
<protein>
    <submittedName>
        <fullName evidence="4">Ankyrin repeat-containing protein BDA1-like</fullName>
    </submittedName>
</protein>
<sequence length="497" mass="56274">MDWRMIVAARTGNINVLYELIQEDPYVLERIDQVPFLDTPLHLAACAGHIEFVMEMTNLRPSFARKLNQVGFSPMHLALQNDKTQAVLRLLKFDKALVRVKGREGLTPLHHVVGTGNLDLSIRFLEACPEAIEDVTVRDETAFHLAVKNDMFKAFEVLMGWLQRSCHEAAQRWENELLSWRDIEGNTVLHIAAIRSRPQVVKVLLENLSQDRINAKNSEGLTALDIVLERQRNERQVDNKEIMDMLIKAGGLRGSLFPKNPNSSININSFRSKMSYFQKFAIMAARGKKGISNEMRNTFLVVTVLIITATYDASLNPPKKGDNLLSQKYQVSSFPKFSHKENLPMGGHNPPQDFTDLVDVSSMFWLYNTLTFWVALGLTAYLLPSRTICLFLLITLSLFGSCYMLLVAVVSWKLQYLISPKSLHLSYHALSIVNYSLSMLIAVLVACRIAGYVFCRFVPRRKIFCLVQLLSFLCIASCIVTPAVLNVESILRSNFSL</sequence>
<reference evidence="4" key="1">
    <citation type="submission" date="2025-08" db="UniProtKB">
        <authorList>
            <consortium name="RefSeq"/>
        </authorList>
    </citation>
    <scope>IDENTIFICATION</scope>
    <source>
        <tissue evidence="4">Leaf</tissue>
    </source>
</reference>
<keyword evidence="3" id="KW-1185">Reference proteome</keyword>
<dbReference type="Gene3D" id="1.25.40.20">
    <property type="entry name" value="Ankyrin repeat-containing domain"/>
    <property type="match status" value="1"/>
</dbReference>
<evidence type="ECO:0000256" key="2">
    <source>
        <dbReference type="SAM" id="Phobius"/>
    </source>
</evidence>
<feature type="transmembrane region" description="Helical" evidence="2">
    <location>
        <begin position="390"/>
        <end position="412"/>
    </location>
</feature>
<feature type="repeat" description="ANK" evidence="1">
    <location>
        <begin position="184"/>
        <end position="207"/>
    </location>
</feature>
<dbReference type="Proteomes" id="UP000504621">
    <property type="component" value="Unplaced"/>
</dbReference>
<feature type="transmembrane region" description="Helical" evidence="2">
    <location>
        <begin position="364"/>
        <end position="383"/>
    </location>
</feature>
<dbReference type="RefSeq" id="XP_021295840.1">
    <property type="nucleotide sequence ID" value="XM_021440165.1"/>
</dbReference>
<accession>A0A6J1B944</accession>
<evidence type="ECO:0000313" key="4">
    <source>
        <dbReference type="RefSeq" id="XP_021295840.1"/>
    </source>
</evidence>
<evidence type="ECO:0000256" key="1">
    <source>
        <dbReference type="PROSITE-ProRule" id="PRU00023"/>
    </source>
</evidence>
<feature type="transmembrane region" description="Helical" evidence="2">
    <location>
        <begin position="432"/>
        <end position="451"/>
    </location>
</feature>
<feature type="transmembrane region" description="Helical" evidence="2">
    <location>
        <begin position="298"/>
        <end position="315"/>
    </location>
</feature>
<evidence type="ECO:0000313" key="3">
    <source>
        <dbReference type="Proteomes" id="UP000504621"/>
    </source>
</evidence>
<organism evidence="3 4">
    <name type="scientific">Herrania umbratica</name>
    <dbReference type="NCBI Taxonomy" id="108875"/>
    <lineage>
        <taxon>Eukaryota</taxon>
        <taxon>Viridiplantae</taxon>
        <taxon>Streptophyta</taxon>
        <taxon>Embryophyta</taxon>
        <taxon>Tracheophyta</taxon>
        <taxon>Spermatophyta</taxon>
        <taxon>Magnoliopsida</taxon>
        <taxon>eudicotyledons</taxon>
        <taxon>Gunneridae</taxon>
        <taxon>Pentapetalae</taxon>
        <taxon>rosids</taxon>
        <taxon>malvids</taxon>
        <taxon>Malvales</taxon>
        <taxon>Malvaceae</taxon>
        <taxon>Byttnerioideae</taxon>
        <taxon>Herrania</taxon>
    </lineage>
</organism>
<name>A0A6J1B944_9ROSI</name>
<dbReference type="SMART" id="SM00248">
    <property type="entry name" value="ANK"/>
    <property type="match status" value="6"/>
</dbReference>
<dbReference type="InterPro" id="IPR036770">
    <property type="entry name" value="Ankyrin_rpt-contain_sf"/>
</dbReference>
<dbReference type="SUPFAM" id="SSF48403">
    <property type="entry name" value="Ankyrin repeat"/>
    <property type="match status" value="1"/>
</dbReference>
<gene>
    <name evidence="4" type="primary">LOC110425288</name>
</gene>
<dbReference type="GeneID" id="110425288"/>
<dbReference type="OrthoDB" id="971021at2759"/>
<keyword evidence="2" id="KW-0812">Transmembrane</keyword>
<proteinExistence type="predicted"/>
<dbReference type="InterPro" id="IPR002110">
    <property type="entry name" value="Ankyrin_rpt"/>
</dbReference>
<dbReference type="Pfam" id="PF12796">
    <property type="entry name" value="Ank_2"/>
    <property type="match status" value="1"/>
</dbReference>
<dbReference type="PANTHER" id="PTHR24128:SF60">
    <property type="entry name" value="ALPHA-LATROTOXIN-LHE1A-LIKE"/>
    <property type="match status" value="1"/>
</dbReference>
<dbReference type="AlphaFoldDB" id="A0A6J1B944"/>
<dbReference type="PROSITE" id="PS50088">
    <property type="entry name" value="ANK_REPEAT"/>
    <property type="match status" value="1"/>
</dbReference>
<keyword evidence="2" id="KW-1133">Transmembrane helix</keyword>
<dbReference type="PANTHER" id="PTHR24128">
    <property type="entry name" value="HOMEOBOX PROTEIN WARIAI"/>
    <property type="match status" value="1"/>
</dbReference>
<keyword evidence="1" id="KW-0040">ANK repeat</keyword>
<keyword evidence="2" id="KW-0472">Membrane</keyword>
<dbReference type="Pfam" id="PF13857">
    <property type="entry name" value="Ank_5"/>
    <property type="match status" value="1"/>
</dbReference>